<evidence type="ECO:0000256" key="2">
    <source>
        <dbReference type="SAM" id="Coils"/>
    </source>
</evidence>
<feature type="coiled-coil region" evidence="2">
    <location>
        <begin position="5"/>
        <end position="74"/>
    </location>
</feature>
<evidence type="ECO:0000256" key="3">
    <source>
        <dbReference type="SAM" id="MobiDB-lite"/>
    </source>
</evidence>
<dbReference type="GO" id="GO:0007080">
    <property type="term" value="P:mitotic metaphase chromosome alignment"/>
    <property type="evidence" value="ECO:0007669"/>
    <property type="project" value="TreeGrafter"/>
</dbReference>
<evidence type="ECO:0000256" key="1">
    <source>
        <dbReference type="ARBA" id="ARBA00023054"/>
    </source>
</evidence>
<dbReference type="GO" id="GO:0000132">
    <property type="term" value="P:establishment of mitotic spindle orientation"/>
    <property type="evidence" value="ECO:0007669"/>
    <property type="project" value="TreeGrafter"/>
</dbReference>
<keyword evidence="1 2" id="KW-0175">Coiled coil</keyword>
<accession>A0A6P8H9A5</accession>
<dbReference type="OrthoDB" id="2121607at2759"/>
<dbReference type="KEGG" id="aten:116286886"/>
<dbReference type="GeneID" id="116286886"/>
<dbReference type="FunCoup" id="A0A6P8H9A5">
    <property type="interactions" value="1687"/>
</dbReference>
<gene>
    <name evidence="5" type="primary">LOC116286886</name>
</gene>
<keyword evidence="4" id="KW-1185">Reference proteome</keyword>
<evidence type="ECO:0000313" key="5">
    <source>
        <dbReference type="RefSeq" id="XP_031549337.1"/>
    </source>
</evidence>
<dbReference type="RefSeq" id="XP_031549337.1">
    <property type="nucleotide sequence ID" value="XM_031693477.1"/>
</dbReference>
<dbReference type="GO" id="GO:0043515">
    <property type="term" value="F:kinetochore binding"/>
    <property type="evidence" value="ECO:0007669"/>
    <property type="project" value="TreeGrafter"/>
</dbReference>
<dbReference type="PANTHER" id="PTHR32123:SF9">
    <property type="entry name" value="PROTEIN SPINDLY"/>
    <property type="match status" value="1"/>
</dbReference>
<dbReference type="GO" id="GO:0034501">
    <property type="term" value="P:protein localization to kinetochore"/>
    <property type="evidence" value="ECO:0007669"/>
    <property type="project" value="TreeGrafter"/>
</dbReference>
<feature type="region of interest" description="Disordered" evidence="3">
    <location>
        <begin position="465"/>
        <end position="490"/>
    </location>
</feature>
<dbReference type="PANTHER" id="PTHR32123">
    <property type="entry name" value="BICD FAMILY-LIKE CARGO ADAPTER"/>
    <property type="match status" value="1"/>
</dbReference>
<feature type="coiled-coil region" evidence="2">
    <location>
        <begin position="386"/>
        <end position="462"/>
    </location>
</feature>
<proteinExistence type="predicted"/>
<feature type="compositionally biased region" description="Polar residues" evidence="3">
    <location>
        <begin position="650"/>
        <end position="673"/>
    </location>
</feature>
<dbReference type="InParanoid" id="A0A6P8H9A5"/>
<dbReference type="GO" id="GO:0000940">
    <property type="term" value="C:outer kinetochore"/>
    <property type="evidence" value="ECO:0007669"/>
    <property type="project" value="TreeGrafter"/>
</dbReference>
<dbReference type="InterPro" id="IPR051149">
    <property type="entry name" value="Spindly/BICDR_Dynein_Adapter"/>
</dbReference>
<feature type="compositionally biased region" description="Basic and acidic residues" evidence="3">
    <location>
        <begin position="465"/>
        <end position="475"/>
    </location>
</feature>
<feature type="coiled-coil region" evidence="2">
    <location>
        <begin position="115"/>
        <end position="260"/>
    </location>
</feature>
<sequence length="703" mass="81008">MDKDQENMIKEILQLKEENKLLQEEKANLNNDRELAGELGKTLLEQNKELESKLEEINSEYTSAITKMEEIKQQNHTFRTRLETESRAKEHHIFEIENIKERLQKQFEEESKMTQITNERKVKELRKEIDSLQSDFNKHLMMESQLKEKIEQQDEMLENVRKYNKQLQFAANFETDLEEQRRICTDLQLERDSLVMAMSDLKNIQEQLKFDNRAILEKYESLEEEMQEKIRQAQTWYNCLQEARQEAGELKAELDSLKADVASKNFKEKGNSLFGEVEDRRLELERKYLTMQTQHECLLKTHNITKQHLHKLKNQVAALLQVRGNTADVSQLQRLQKALDRKEGEVKILNIKLNSLEKKQAENSLSGRLKEFHDAFSDFGDKKDYVNFLELQLEDTKKKTADLQKELQTKTLVQLGESERLRHSETQLYNAESNLEKLKTENMRLKLRIEDLRMKLMKLQKEMKTKATGEAEVKPNKTSKQTVKQVMPKSKSMSSINKKILCIQQPLEMIVSSPAPKAPQETSTTTEKPQEIHVPVPPHNNETKTSASVKPVQKVIPIVKTKTTPENNQETNLISQSLFDETAEAYGITQETSTMSASLFDEIAAVDQGGVGSPVESQSGLRDPQANHVRIHNDISVDKEREEQDETKENSCLQQKKTVQFKTSGDSSSSVNNKKVLGVRGQRQAPAVINVGKGATKNECAQQ</sequence>
<reference evidence="5" key="1">
    <citation type="submission" date="2025-08" db="UniProtKB">
        <authorList>
            <consortium name="RefSeq"/>
        </authorList>
    </citation>
    <scope>IDENTIFICATION</scope>
    <source>
        <tissue evidence="5">Tentacle</tissue>
    </source>
</reference>
<feature type="region of interest" description="Disordered" evidence="3">
    <location>
        <begin position="514"/>
        <end position="549"/>
    </location>
</feature>
<protein>
    <submittedName>
        <fullName evidence="5">Protein Spindly-like isoform X1</fullName>
    </submittedName>
</protein>
<feature type="region of interest" description="Disordered" evidence="3">
    <location>
        <begin position="635"/>
        <end position="679"/>
    </location>
</feature>
<feature type="coiled-coil region" evidence="2">
    <location>
        <begin position="332"/>
        <end position="359"/>
    </location>
</feature>
<evidence type="ECO:0000313" key="4">
    <source>
        <dbReference type="Proteomes" id="UP000515163"/>
    </source>
</evidence>
<organism evidence="4 5">
    <name type="scientific">Actinia tenebrosa</name>
    <name type="common">Australian red waratah sea anemone</name>
    <dbReference type="NCBI Taxonomy" id="6105"/>
    <lineage>
        <taxon>Eukaryota</taxon>
        <taxon>Metazoa</taxon>
        <taxon>Cnidaria</taxon>
        <taxon>Anthozoa</taxon>
        <taxon>Hexacorallia</taxon>
        <taxon>Actiniaria</taxon>
        <taxon>Actiniidae</taxon>
        <taxon>Actinia</taxon>
    </lineage>
</organism>
<dbReference type="GO" id="GO:0000922">
    <property type="term" value="C:spindle pole"/>
    <property type="evidence" value="ECO:0007669"/>
    <property type="project" value="TreeGrafter"/>
</dbReference>
<dbReference type="AlphaFoldDB" id="A0A6P8H9A5"/>
<name>A0A6P8H9A5_ACTTE</name>
<dbReference type="Proteomes" id="UP000515163">
    <property type="component" value="Unplaced"/>
</dbReference>